<keyword evidence="1" id="KW-0812">Transmembrane</keyword>
<dbReference type="HOGENOM" id="CLU_1219826_0_0_1"/>
<keyword evidence="4" id="KW-1185">Reference proteome</keyword>
<dbReference type="AlphaFoldDB" id="A0A0C9W5D8"/>
<evidence type="ECO:0000313" key="4">
    <source>
        <dbReference type="Proteomes" id="UP000053820"/>
    </source>
</evidence>
<feature type="transmembrane region" description="Helical" evidence="1">
    <location>
        <begin position="58"/>
        <end position="91"/>
    </location>
</feature>
<accession>A0A0C9W5D8</accession>
<feature type="domain" description="DUF6534" evidence="2">
    <location>
        <begin position="76"/>
        <end position="161"/>
    </location>
</feature>
<dbReference type="OrthoDB" id="2662484at2759"/>
<dbReference type="Proteomes" id="UP000053820">
    <property type="component" value="Unassembled WGS sequence"/>
</dbReference>
<feature type="transmembrane region" description="Helical" evidence="1">
    <location>
        <begin position="24"/>
        <end position="46"/>
    </location>
</feature>
<evidence type="ECO:0000313" key="3">
    <source>
        <dbReference type="EMBL" id="KIJ61893.1"/>
    </source>
</evidence>
<organism evidence="3 4">
    <name type="scientific">Hydnomerulius pinastri MD-312</name>
    <dbReference type="NCBI Taxonomy" id="994086"/>
    <lineage>
        <taxon>Eukaryota</taxon>
        <taxon>Fungi</taxon>
        <taxon>Dikarya</taxon>
        <taxon>Basidiomycota</taxon>
        <taxon>Agaricomycotina</taxon>
        <taxon>Agaricomycetes</taxon>
        <taxon>Agaricomycetidae</taxon>
        <taxon>Boletales</taxon>
        <taxon>Boletales incertae sedis</taxon>
        <taxon>Leucogyrophana</taxon>
    </lineage>
</organism>
<feature type="transmembrane region" description="Helical" evidence="1">
    <location>
        <begin position="137"/>
        <end position="158"/>
    </location>
</feature>
<feature type="transmembrane region" description="Helical" evidence="1">
    <location>
        <begin position="103"/>
        <end position="125"/>
    </location>
</feature>
<keyword evidence="1" id="KW-1133">Transmembrane helix</keyword>
<evidence type="ECO:0000256" key="1">
    <source>
        <dbReference type="SAM" id="Phobius"/>
    </source>
</evidence>
<proteinExistence type="predicted"/>
<evidence type="ECO:0000259" key="2">
    <source>
        <dbReference type="Pfam" id="PF20152"/>
    </source>
</evidence>
<dbReference type="EMBL" id="KN839859">
    <property type="protein sequence ID" value="KIJ61893.1"/>
    <property type="molecule type" value="Genomic_DNA"/>
</dbReference>
<dbReference type="InterPro" id="IPR045339">
    <property type="entry name" value="DUF6534"/>
</dbReference>
<protein>
    <recommendedName>
        <fullName evidence="2">DUF6534 domain-containing protein</fullName>
    </recommendedName>
</protein>
<name>A0A0C9W5D8_9AGAM</name>
<dbReference type="PANTHER" id="PTHR40465">
    <property type="entry name" value="CHROMOSOME 1, WHOLE GENOME SHOTGUN SEQUENCE"/>
    <property type="match status" value="1"/>
</dbReference>
<gene>
    <name evidence="3" type="ORF">HYDPIDRAFT_115393</name>
</gene>
<dbReference type="PANTHER" id="PTHR40465:SF1">
    <property type="entry name" value="DUF6534 DOMAIN-CONTAINING PROTEIN"/>
    <property type="match status" value="1"/>
</dbReference>
<dbReference type="Pfam" id="PF20152">
    <property type="entry name" value="DUF6534"/>
    <property type="match status" value="1"/>
</dbReference>
<keyword evidence="1" id="KW-0472">Membrane</keyword>
<reference evidence="3 4" key="1">
    <citation type="submission" date="2014-04" db="EMBL/GenBank/DDBJ databases">
        <title>Evolutionary Origins and Diversification of the Mycorrhizal Mutualists.</title>
        <authorList>
            <consortium name="DOE Joint Genome Institute"/>
            <consortium name="Mycorrhizal Genomics Consortium"/>
            <person name="Kohler A."/>
            <person name="Kuo A."/>
            <person name="Nagy L.G."/>
            <person name="Floudas D."/>
            <person name="Copeland A."/>
            <person name="Barry K.W."/>
            <person name="Cichocki N."/>
            <person name="Veneault-Fourrey C."/>
            <person name="LaButti K."/>
            <person name="Lindquist E.A."/>
            <person name="Lipzen A."/>
            <person name="Lundell T."/>
            <person name="Morin E."/>
            <person name="Murat C."/>
            <person name="Riley R."/>
            <person name="Ohm R."/>
            <person name="Sun H."/>
            <person name="Tunlid A."/>
            <person name="Henrissat B."/>
            <person name="Grigoriev I.V."/>
            <person name="Hibbett D.S."/>
            <person name="Martin F."/>
        </authorList>
    </citation>
    <scope>NUCLEOTIDE SEQUENCE [LARGE SCALE GENOMIC DNA]</scope>
    <source>
        <strain evidence="3 4">MD-312</strain>
    </source>
</reference>
<sequence>MTGLVTTLTHGFFCWRIWVLRRSLLVLVLVMTVSLVQFASLTNLGFTNGLLPYDYGNSVAIGAAISPFIGAWLGGSLFCDLTITIYMILGLRKSRSQFHSTRLAFAMLTRLTIETGLITTTAALVELVLGTVYPDTMYHIAVFYTISKLYANCLLASLNFRLVLRDSSDSHIMVAVWDGSRLGLQTEERPQPQGSNAMHITAKVRTDVDTDDYLTPHLGPQVLDTGA</sequence>